<dbReference type="EMBL" id="BAABET010000021">
    <property type="protein sequence ID" value="GAA4340777.1"/>
    <property type="molecule type" value="Genomic_DNA"/>
</dbReference>
<accession>A0ABP8HKY5</accession>
<dbReference type="Proteomes" id="UP001501115">
    <property type="component" value="Unassembled WGS sequence"/>
</dbReference>
<feature type="region of interest" description="Disordered" evidence="1">
    <location>
        <begin position="1"/>
        <end position="43"/>
    </location>
</feature>
<comment type="caution">
    <text evidence="2">The sequence shown here is derived from an EMBL/GenBank/DDBJ whole genome shotgun (WGS) entry which is preliminary data.</text>
</comment>
<evidence type="ECO:0000313" key="2">
    <source>
        <dbReference type="EMBL" id="GAA4340777.1"/>
    </source>
</evidence>
<sequence length="85" mass="9038">MDTMTREDLDDEEFQVTQPAKGVAPAPPPHNGEHSDSPTASTQVVSKLSDITLHGHRALSLPIDNRCQHSLSALWQTGSCSSGSG</sequence>
<evidence type="ECO:0000313" key="3">
    <source>
        <dbReference type="Proteomes" id="UP001501115"/>
    </source>
</evidence>
<name>A0ABP8HKY5_9ACTN</name>
<organism evidence="2 3">
    <name type="scientific">Streptomyces venetus</name>
    <dbReference type="NCBI Taxonomy" id="1701086"/>
    <lineage>
        <taxon>Bacteria</taxon>
        <taxon>Bacillati</taxon>
        <taxon>Actinomycetota</taxon>
        <taxon>Actinomycetes</taxon>
        <taxon>Kitasatosporales</taxon>
        <taxon>Streptomycetaceae</taxon>
        <taxon>Streptomyces</taxon>
    </lineage>
</organism>
<keyword evidence="3" id="KW-1185">Reference proteome</keyword>
<gene>
    <name evidence="2" type="ORF">GCM10023086_76540</name>
</gene>
<evidence type="ECO:0000256" key="1">
    <source>
        <dbReference type="SAM" id="MobiDB-lite"/>
    </source>
</evidence>
<protein>
    <submittedName>
        <fullName evidence="2">Uncharacterized protein</fullName>
    </submittedName>
</protein>
<proteinExistence type="predicted"/>
<reference evidence="3" key="1">
    <citation type="journal article" date="2019" name="Int. J. Syst. Evol. Microbiol.">
        <title>The Global Catalogue of Microorganisms (GCM) 10K type strain sequencing project: providing services to taxonomists for standard genome sequencing and annotation.</title>
        <authorList>
            <consortium name="The Broad Institute Genomics Platform"/>
            <consortium name="The Broad Institute Genome Sequencing Center for Infectious Disease"/>
            <person name="Wu L."/>
            <person name="Ma J."/>
        </authorList>
    </citation>
    <scope>NUCLEOTIDE SEQUENCE [LARGE SCALE GENOMIC DNA]</scope>
    <source>
        <strain evidence="3">JCM 31290</strain>
    </source>
</reference>